<comment type="subcellular location">
    <subcellularLocation>
        <location evidence="1">Mitochondrion</location>
    </subcellularLocation>
</comment>
<dbReference type="GeneID" id="107218287"/>
<organism evidence="11">
    <name type="scientific">Neodiprion lecontei</name>
    <name type="common">Redheaded pine sawfly</name>
    <dbReference type="NCBI Taxonomy" id="441921"/>
    <lineage>
        <taxon>Eukaryota</taxon>
        <taxon>Metazoa</taxon>
        <taxon>Ecdysozoa</taxon>
        <taxon>Arthropoda</taxon>
        <taxon>Hexapoda</taxon>
        <taxon>Insecta</taxon>
        <taxon>Pterygota</taxon>
        <taxon>Neoptera</taxon>
        <taxon>Endopterygota</taxon>
        <taxon>Hymenoptera</taxon>
        <taxon>Tenthredinoidea</taxon>
        <taxon>Diprionidae</taxon>
        <taxon>Diprioninae</taxon>
        <taxon>Neodiprion</taxon>
    </lineage>
</organism>
<evidence type="ECO:0000256" key="9">
    <source>
        <dbReference type="SAM" id="MobiDB-lite"/>
    </source>
</evidence>
<dbReference type="CTD" id="64976"/>
<name>A0A6J0B9E1_NEOLC</name>
<dbReference type="RefSeq" id="XP_015511600.1">
    <property type="nucleotide sequence ID" value="XM_015656114.2"/>
</dbReference>
<dbReference type="FunCoup" id="A0A6J0B9E1">
    <property type="interactions" value="880"/>
</dbReference>
<keyword evidence="6" id="KW-0687">Ribonucleoprotein</keyword>
<keyword evidence="4 11" id="KW-0689">Ribosomal protein</keyword>
<evidence type="ECO:0000256" key="7">
    <source>
        <dbReference type="ARBA" id="ARBA00035192"/>
    </source>
</evidence>
<evidence type="ECO:0000256" key="5">
    <source>
        <dbReference type="ARBA" id="ARBA00023128"/>
    </source>
</evidence>
<keyword evidence="5" id="KW-0496">Mitochondrion</keyword>
<dbReference type="FunFam" id="6.10.250.3440:FF:000001">
    <property type="entry name" value="Mitochondrial ribosomal protein L40"/>
    <property type="match status" value="1"/>
</dbReference>
<evidence type="ECO:0000256" key="3">
    <source>
        <dbReference type="ARBA" id="ARBA00022946"/>
    </source>
</evidence>
<accession>A0A6J0B9E1</accession>
<feature type="region of interest" description="Disordered" evidence="9">
    <location>
        <begin position="179"/>
        <end position="202"/>
    </location>
</feature>
<keyword evidence="3" id="KW-0809">Transit peptide</keyword>
<dbReference type="Pfam" id="PF09812">
    <property type="entry name" value="MRP-L28"/>
    <property type="match status" value="1"/>
</dbReference>
<gene>
    <name evidence="11" type="primary">LOC107218287</name>
</gene>
<evidence type="ECO:0000313" key="10">
    <source>
        <dbReference type="Proteomes" id="UP000829291"/>
    </source>
</evidence>
<sequence length="202" mass="23477">MSYLGLISPFCRLSVAGGAVCSIRTITTNLSPLFFKATSVLLGEPLKKKKKLDPMIVRQREEKRKRRLEKLIKRMEKGALQYKPIEECEVPMKLIDEKDERMRHLPPISDETTDERELLKKAWSLYKLRQHYRLMRMVDRVLGSHQKALDELKMESEELYLEAIQVDLNLVPYSSRGPVSTPPIKNYPSPDGEYQDISKTWG</sequence>
<dbReference type="Proteomes" id="UP000829291">
    <property type="component" value="Chromosome 7"/>
</dbReference>
<dbReference type="PANTHER" id="PTHR13359">
    <property type="entry name" value="39S RIBOSOMAL PROTEIN L40, MITOCHONDRIAL"/>
    <property type="match status" value="1"/>
</dbReference>
<evidence type="ECO:0000256" key="8">
    <source>
        <dbReference type="ARBA" id="ARBA00083752"/>
    </source>
</evidence>
<dbReference type="InterPro" id="IPR019192">
    <property type="entry name" value="Ribosomal_mL40"/>
</dbReference>
<proteinExistence type="inferred from homology"/>
<evidence type="ECO:0000256" key="1">
    <source>
        <dbReference type="ARBA" id="ARBA00004173"/>
    </source>
</evidence>
<dbReference type="InParanoid" id="A0A6J0B9E1"/>
<dbReference type="InterPro" id="IPR039145">
    <property type="entry name" value="Ribosomal_mL40_metazoa/plant"/>
</dbReference>
<evidence type="ECO:0000256" key="6">
    <source>
        <dbReference type="ARBA" id="ARBA00023274"/>
    </source>
</evidence>
<comment type="similarity">
    <text evidence="2">Belongs to the mitochondrion-specific ribosomal protein mL40 family.</text>
</comment>
<evidence type="ECO:0000313" key="11">
    <source>
        <dbReference type="RefSeq" id="XP_015511600.1"/>
    </source>
</evidence>
<dbReference type="KEGG" id="nlo:107218287"/>
<dbReference type="Gene3D" id="6.10.250.3440">
    <property type="match status" value="1"/>
</dbReference>
<dbReference type="OrthoDB" id="5977625at2759"/>
<keyword evidence="10" id="KW-1185">Reference proteome</keyword>
<dbReference type="PANTHER" id="PTHR13359:SF2">
    <property type="entry name" value="LARGE RIBOSOMAL SUBUNIT PROTEIN ML40"/>
    <property type="match status" value="1"/>
</dbReference>
<evidence type="ECO:0000256" key="2">
    <source>
        <dbReference type="ARBA" id="ARBA00009360"/>
    </source>
</evidence>
<dbReference type="GO" id="GO:0005762">
    <property type="term" value="C:mitochondrial large ribosomal subunit"/>
    <property type="evidence" value="ECO:0007669"/>
    <property type="project" value="InterPro"/>
</dbReference>
<protein>
    <recommendedName>
        <fullName evidence="7">Large ribosomal subunit protein mL40</fullName>
    </recommendedName>
    <alternativeName>
        <fullName evidence="8">39S ribosomal protein L40, mitochondrial</fullName>
    </alternativeName>
</protein>
<evidence type="ECO:0000256" key="4">
    <source>
        <dbReference type="ARBA" id="ARBA00022980"/>
    </source>
</evidence>
<reference evidence="11" key="1">
    <citation type="submission" date="2025-08" db="UniProtKB">
        <authorList>
            <consortium name="RefSeq"/>
        </authorList>
    </citation>
    <scope>IDENTIFICATION</scope>
    <source>
        <tissue evidence="11">Thorax and Abdomen</tissue>
    </source>
</reference>
<dbReference type="AlphaFoldDB" id="A0A6J0B9E1"/>